<organism evidence="2 3">
    <name type="scientific">Psychromonas aquatilis</name>
    <dbReference type="NCBI Taxonomy" id="2005072"/>
    <lineage>
        <taxon>Bacteria</taxon>
        <taxon>Pseudomonadati</taxon>
        <taxon>Pseudomonadota</taxon>
        <taxon>Gammaproteobacteria</taxon>
        <taxon>Alteromonadales</taxon>
        <taxon>Psychromonadaceae</taxon>
        <taxon>Psychromonas</taxon>
    </lineage>
</organism>
<keyword evidence="1" id="KW-0732">Signal</keyword>
<dbReference type="EMBL" id="JBAKAZ010000017">
    <property type="protein sequence ID" value="MEL0629211.1"/>
    <property type="molecule type" value="Genomic_DNA"/>
</dbReference>
<reference evidence="2 3" key="1">
    <citation type="submission" date="2024-02" db="EMBL/GenBank/DDBJ databases">
        <title>Bacteria isolated from the canopy kelp, Nereocystis luetkeana.</title>
        <authorList>
            <person name="Pfister C.A."/>
            <person name="Younker I.T."/>
            <person name="Light S.H."/>
        </authorList>
    </citation>
    <scope>NUCLEOTIDE SEQUENCE [LARGE SCALE GENOMIC DNA]</scope>
    <source>
        <strain evidence="2 3">TI.1.05</strain>
    </source>
</reference>
<dbReference type="Proteomes" id="UP001369082">
    <property type="component" value="Unassembled WGS sequence"/>
</dbReference>
<sequence>MGLKILFVLSGFSLLMACSSSSVGPVPAGQDSYLISKEPSTFSNNEDELLASILSQANDYCIEKERYMEVRVLNEYFNFFGGDSKTTLVFSCLNEKEAIYEQLPEVVIQQPSAPATAPVAEPVENENEFPQNITKFVF</sequence>
<evidence type="ECO:0000313" key="2">
    <source>
        <dbReference type="EMBL" id="MEL0629211.1"/>
    </source>
</evidence>
<feature type="chain" id="PRO_5045177178" evidence="1">
    <location>
        <begin position="25"/>
        <end position="138"/>
    </location>
</feature>
<evidence type="ECO:0000313" key="3">
    <source>
        <dbReference type="Proteomes" id="UP001369082"/>
    </source>
</evidence>
<proteinExistence type="predicted"/>
<evidence type="ECO:0000256" key="1">
    <source>
        <dbReference type="SAM" id="SignalP"/>
    </source>
</evidence>
<dbReference type="RefSeq" id="WP_341597224.1">
    <property type="nucleotide sequence ID" value="NZ_JBAKAZ010000017.1"/>
</dbReference>
<protein>
    <submittedName>
        <fullName evidence="2">Uncharacterized protein</fullName>
    </submittedName>
</protein>
<feature type="signal peptide" evidence="1">
    <location>
        <begin position="1"/>
        <end position="24"/>
    </location>
</feature>
<comment type="caution">
    <text evidence="2">The sequence shown here is derived from an EMBL/GenBank/DDBJ whole genome shotgun (WGS) entry which is preliminary data.</text>
</comment>
<keyword evidence="3" id="KW-1185">Reference proteome</keyword>
<name>A0ABU9GPJ0_9GAMM</name>
<gene>
    <name evidence="2" type="ORF">V6256_06280</name>
</gene>
<accession>A0ABU9GPJ0</accession>
<dbReference type="PROSITE" id="PS51257">
    <property type="entry name" value="PROKAR_LIPOPROTEIN"/>
    <property type="match status" value="1"/>
</dbReference>